<feature type="compositionally biased region" description="Polar residues" evidence="1">
    <location>
        <begin position="194"/>
        <end position="203"/>
    </location>
</feature>
<organism evidence="2 3">
    <name type="scientific">Ignelater luminosus</name>
    <name type="common">Cucubano</name>
    <name type="synonym">Pyrophorus luminosus</name>
    <dbReference type="NCBI Taxonomy" id="2038154"/>
    <lineage>
        <taxon>Eukaryota</taxon>
        <taxon>Metazoa</taxon>
        <taxon>Ecdysozoa</taxon>
        <taxon>Arthropoda</taxon>
        <taxon>Hexapoda</taxon>
        <taxon>Insecta</taxon>
        <taxon>Pterygota</taxon>
        <taxon>Neoptera</taxon>
        <taxon>Endopterygota</taxon>
        <taxon>Coleoptera</taxon>
        <taxon>Polyphaga</taxon>
        <taxon>Elateriformia</taxon>
        <taxon>Elateroidea</taxon>
        <taxon>Elateridae</taxon>
        <taxon>Agrypninae</taxon>
        <taxon>Pyrophorini</taxon>
        <taxon>Ignelater</taxon>
    </lineage>
</organism>
<feature type="compositionally biased region" description="Acidic residues" evidence="1">
    <location>
        <begin position="299"/>
        <end position="309"/>
    </location>
</feature>
<comment type="caution">
    <text evidence="2">The sequence shown here is derived from an EMBL/GenBank/DDBJ whole genome shotgun (WGS) entry which is preliminary data.</text>
</comment>
<accession>A0A8K0G620</accession>
<dbReference type="AlphaFoldDB" id="A0A8K0G620"/>
<evidence type="ECO:0000313" key="3">
    <source>
        <dbReference type="Proteomes" id="UP000801492"/>
    </source>
</evidence>
<gene>
    <name evidence="2" type="ORF">ILUMI_18804</name>
</gene>
<feature type="compositionally biased region" description="Basic and acidic residues" evidence="1">
    <location>
        <begin position="93"/>
        <end position="108"/>
    </location>
</feature>
<keyword evidence="3" id="KW-1185">Reference proteome</keyword>
<dbReference type="OrthoDB" id="6783471at2759"/>
<feature type="region of interest" description="Disordered" evidence="1">
    <location>
        <begin position="246"/>
        <end position="309"/>
    </location>
</feature>
<name>A0A8K0G620_IGNLU</name>
<evidence type="ECO:0000256" key="1">
    <source>
        <dbReference type="SAM" id="MobiDB-lite"/>
    </source>
</evidence>
<proteinExistence type="predicted"/>
<sequence length="389" mass="44797">METEMKTFKILRSSLHFRMGNNFKKITKGPPSVLTADEENTLVRWITTRNAINFTKCLGKRPATPTLTFEQFSDFCGVDMLNQLRQQPSEQDSSSHEAVLRRPDRGTELEDQLPTLEESNSSNEFLSINKNNDCVVLERDEELTAILSRCTNQTEIKVAEDNIQEENISPDDILENKIQNHENLHRFTPKTPPIKSSTENSSPLEDVLFWPKTPERKGKRNSKRMPFEAVNAAFLDILEATRTVYTNGTRNHQQRRKKLNVPAGKSVAHKEISPEAAQTSKPSRQQGRCDEKESRETRDEDNDLILQDSSDDDFDTFKMKILKNWEKDNKNWNRRVNRIRMSSLGNPGSGRQERMNYFMNGRMCLGSINPPKAINKRGLFRVPELENLV</sequence>
<feature type="region of interest" description="Disordered" evidence="1">
    <location>
        <begin position="186"/>
        <end position="224"/>
    </location>
</feature>
<protein>
    <submittedName>
        <fullName evidence="2">Uncharacterized protein</fullName>
    </submittedName>
</protein>
<feature type="region of interest" description="Disordered" evidence="1">
    <location>
        <begin position="86"/>
        <end position="110"/>
    </location>
</feature>
<evidence type="ECO:0000313" key="2">
    <source>
        <dbReference type="EMBL" id="KAF2887369.1"/>
    </source>
</evidence>
<dbReference type="Proteomes" id="UP000801492">
    <property type="component" value="Unassembled WGS sequence"/>
</dbReference>
<reference evidence="2" key="1">
    <citation type="submission" date="2019-08" db="EMBL/GenBank/DDBJ databases">
        <title>The genome of the North American firefly Photinus pyralis.</title>
        <authorList>
            <consortium name="Photinus pyralis genome working group"/>
            <person name="Fallon T.R."/>
            <person name="Sander Lower S.E."/>
            <person name="Weng J.-K."/>
        </authorList>
    </citation>
    <scope>NUCLEOTIDE SEQUENCE</scope>
    <source>
        <strain evidence="2">TRF0915ILg1</strain>
        <tissue evidence="2">Whole body</tissue>
    </source>
</reference>
<feature type="compositionally biased region" description="Basic and acidic residues" evidence="1">
    <location>
        <begin position="287"/>
        <end position="298"/>
    </location>
</feature>
<feature type="compositionally biased region" description="Polar residues" evidence="1">
    <location>
        <begin position="276"/>
        <end position="286"/>
    </location>
</feature>
<dbReference type="EMBL" id="VTPC01083870">
    <property type="protein sequence ID" value="KAF2887369.1"/>
    <property type="molecule type" value="Genomic_DNA"/>
</dbReference>